<accession>A0A3R7DAS4</accession>
<keyword evidence="4" id="KW-1185">Reference proteome</keyword>
<name>A0A3R7DAS4_9EURY</name>
<proteinExistence type="predicted"/>
<feature type="transmembrane region" description="Helical" evidence="2">
    <location>
        <begin position="67"/>
        <end position="88"/>
    </location>
</feature>
<dbReference type="EMBL" id="RAPO01000004">
    <property type="protein sequence ID" value="RKD88901.1"/>
    <property type="molecule type" value="Genomic_DNA"/>
</dbReference>
<dbReference type="RefSeq" id="WP_245977682.1">
    <property type="nucleotide sequence ID" value="NZ_RAPO01000004.1"/>
</dbReference>
<protein>
    <submittedName>
        <fullName evidence="3">Uncharacterized protein</fullName>
    </submittedName>
</protein>
<evidence type="ECO:0000313" key="3">
    <source>
        <dbReference type="EMBL" id="RKD88901.1"/>
    </source>
</evidence>
<keyword evidence="2" id="KW-0472">Membrane</keyword>
<dbReference type="Proteomes" id="UP000283805">
    <property type="component" value="Unassembled WGS sequence"/>
</dbReference>
<organism evidence="3 4">
    <name type="scientific">Halopiger aswanensis</name>
    <dbReference type="NCBI Taxonomy" id="148449"/>
    <lineage>
        <taxon>Archaea</taxon>
        <taxon>Methanobacteriati</taxon>
        <taxon>Methanobacteriota</taxon>
        <taxon>Stenosarchaea group</taxon>
        <taxon>Halobacteria</taxon>
        <taxon>Halobacteriales</taxon>
        <taxon>Natrialbaceae</taxon>
        <taxon>Halopiger</taxon>
    </lineage>
</organism>
<keyword evidence="2" id="KW-1133">Transmembrane helix</keyword>
<feature type="transmembrane region" description="Helical" evidence="2">
    <location>
        <begin position="39"/>
        <end position="61"/>
    </location>
</feature>
<evidence type="ECO:0000256" key="1">
    <source>
        <dbReference type="SAM" id="MobiDB-lite"/>
    </source>
</evidence>
<gene>
    <name evidence="3" type="ORF">ATJ93_3720</name>
</gene>
<feature type="compositionally biased region" description="Polar residues" evidence="1">
    <location>
        <begin position="1"/>
        <end position="13"/>
    </location>
</feature>
<evidence type="ECO:0000256" key="2">
    <source>
        <dbReference type="SAM" id="Phobius"/>
    </source>
</evidence>
<comment type="caution">
    <text evidence="3">The sequence shown here is derived from an EMBL/GenBank/DDBJ whole genome shotgun (WGS) entry which is preliminary data.</text>
</comment>
<keyword evidence="2" id="KW-0812">Transmembrane</keyword>
<sequence>MKFTPSEQPTNESMGDENKRQTRSFRTALEVVIRDNRHAIPLLIVLCIVLLALSVLSLLFIDRDSPSFVLLQINFAMLGTFLALLVGLRYRYGT</sequence>
<evidence type="ECO:0000313" key="4">
    <source>
        <dbReference type="Proteomes" id="UP000283805"/>
    </source>
</evidence>
<feature type="region of interest" description="Disordered" evidence="1">
    <location>
        <begin position="1"/>
        <end position="21"/>
    </location>
</feature>
<dbReference type="AlphaFoldDB" id="A0A3R7DAS4"/>
<reference evidence="3 4" key="1">
    <citation type="submission" date="2018-09" db="EMBL/GenBank/DDBJ databases">
        <title>Genomic Encyclopedia of Archaeal and Bacterial Type Strains, Phase II (KMG-II): from individual species to whole genera.</title>
        <authorList>
            <person name="Goeker M."/>
        </authorList>
    </citation>
    <scope>NUCLEOTIDE SEQUENCE [LARGE SCALE GENOMIC DNA]</scope>
    <source>
        <strain evidence="3 4">DSM 13151</strain>
    </source>
</reference>